<dbReference type="RefSeq" id="WP_074632104.1">
    <property type="nucleotide sequence ID" value="NZ_FNKY01000001.1"/>
</dbReference>
<dbReference type="SMART" id="SM00267">
    <property type="entry name" value="GGDEF"/>
    <property type="match status" value="1"/>
</dbReference>
<dbReference type="EMBL" id="FNKY01000001">
    <property type="protein sequence ID" value="SDQ70188.1"/>
    <property type="molecule type" value="Genomic_DNA"/>
</dbReference>
<evidence type="ECO:0000256" key="1">
    <source>
        <dbReference type="SAM" id="Coils"/>
    </source>
</evidence>
<dbReference type="InterPro" id="IPR052155">
    <property type="entry name" value="Biofilm_reg_signaling"/>
</dbReference>
<dbReference type="InterPro" id="IPR001633">
    <property type="entry name" value="EAL_dom"/>
</dbReference>
<dbReference type="Gene3D" id="3.30.70.270">
    <property type="match status" value="1"/>
</dbReference>
<dbReference type="SUPFAM" id="SSF141868">
    <property type="entry name" value="EAL domain-like"/>
    <property type="match status" value="1"/>
</dbReference>
<dbReference type="CDD" id="cd01948">
    <property type="entry name" value="EAL"/>
    <property type="match status" value="1"/>
</dbReference>
<evidence type="ECO:0000259" key="2">
    <source>
        <dbReference type="PROSITE" id="PS50883"/>
    </source>
</evidence>
<dbReference type="PANTHER" id="PTHR44757">
    <property type="entry name" value="DIGUANYLATE CYCLASE DGCP"/>
    <property type="match status" value="1"/>
</dbReference>
<organism evidence="4 5">
    <name type="scientific">Nitrosospira multiformis</name>
    <dbReference type="NCBI Taxonomy" id="1231"/>
    <lineage>
        <taxon>Bacteria</taxon>
        <taxon>Pseudomonadati</taxon>
        <taxon>Pseudomonadota</taxon>
        <taxon>Betaproteobacteria</taxon>
        <taxon>Nitrosomonadales</taxon>
        <taxon>Nitrosomonadaceae</taxon>
        <taxon>Nitrosospira</taxon>
    </lineage>
</organism>
<protein>
    <submittedName>
        <fullName evidence="4">Diguanylate cyclase (GGDEF) domain-containing protein</fullName>
    </submittedName>
</protein>
<reference evidence="4 5" key="1">
    <citation type="submission" date="2016-10" db="EMBL/GenBank/DDBJ databases">
        <authorList>
            <person name="Varghese N."/>
            <person name="Submissions S."/>
        </authorList>
    </citation>
    <scope>NUCLEOTIDE SEQUENCE [LARGE SCALE GENOMIC DNA]</scope>
    <source>
        <strain evidence="4 5">Nl1</strain>
    </source>
</reference>
<keyword evidence="5" id="KW-1185">Reference proteome</keyword>
<dbReference type="InterPro" id="IPR043128">
    <property type="entry name" value="Rev_trsase/Diguanyl_cyclase"/>
</dbReference>
<dbReference type="NCBIfam" id="TIGR00254">
    <property type="entry name" value="GGDEF"/>
    <property type="match status" value="1"/>
</dbReference>
<keyword evidence="1" id="KW-0175">Coiled coil</keyword>
<feature type="domain" description="GGDEF" evidence="3">
    <location>
        <begin position="107"/>
        <end position="239"/>
    </location>
</feature>
<dbReference type="InterPro" id="IPR029787">
    <property type="entry name" value="Nucleotide_cyclase"/>
</dbReference>
<name>A0ABY0TEC6_9PROT</name>
<dbReference type="PROSITE" id="PS50887">
    <property type="entry name" value="GGDEF"/>
    <property type="match status" value="1"/>
</dbReference>
<comment type="caution">
    <text evidence="4">The sequence shown here is derived from an EMBL/GenBank/DDBJ whole genome shotgun (WGS) entry which is preliminary data.</text>
</comment>
<dbReference type="SMART" id="SM00052">
    <property type="entry name" value="EAL"/>
    <property type="match status" value="1"/>
</dbReference>
<evidence type="ECO:0000313" key="4">
    <source>
        <dbReference type="EMBL" id="SDQ70188.1"/>
    </source>
</evidence>
<feature type="domain" description="EAL" evidence="2">
    <location>
        <begin position="248"/>
        <end position="501"/>
    </location>
</feature>
<sequence>MLYLFLNHSSWMIAGSVLIASFAAHSADSTLLVLALPVFILVIRMHLSKSLKAANARLESANEELQKRALLDPLTGLPNRVLFEDQLMRAVSVCDCGEEHIAGQNPKKLAVLFVDLDGFKPVNDSFGHAAGDLVLKEAASRLRGIARNSDTVARLGGDEFVLLMEDVRNVADCTQFANRLVKALAQPFDINGQQVEISGSVGVVVYPDQGRRDKLVAYADAAMYAAKRSGGSGYALFEPQMEDNAVDQLNLQKDLRHAVELGQLELYYQPKVDGRSSEIKGMEALLRWNHPERGIISPEVFIPIAERFGLINGLGNWVINEVCRQMQAWLDEGVRVNVAINLSGHQLHQEDLISSISQALKRHQVDASQLMCELTESVAMKDIAATQRFFKGLADIGVRLSIDDFGTGYSSLSYLRQLTAKQLKIDRSFINDIESSSDARAIVKAVINLAHVLNLSVVAEGVETEAQRKILQDFGCDELQGFFFSKPMREDKMIAWISRQKLTSATDRSPLTMPRLLVLSQG</sequence>
<accession>A0ABY0TEC6</accession>
<evidence type="ECO:0000313" key="5">
    <source>
        <dbReference type="Proteomes" id="UP000183471"/>
    </source>
</evidence>
<dbReference type="SUPFAM" id="SSF55073">
    <property type="entry name" value="Nucleotide cyclase"/>
    <property type="match status" value="1"/>
</dbReference>
<dbReference type="Pfam" id="PF00990">
    <property type="entry name" value="GGDEF"/>
    <property type="match status" value="1"/>
</dbReference>
<dbReference type="InterPro" id="IPR035919">
    <property type="entry name" value="EAL_sf"/>
</dbReference>
<dbReference type="Pfam" id="PF00563">
    <property type="entry name" value="EAL"/>
    <property type="match status" value="1"/>
</dbReference>
<dbReference type="Gene3D" id="3.20.20.450">
    <property type="entry name" value="EAL domain"/>
    <property type="match status" value="1"/>
</dbReference>
<dbReference type="PANTHER" id="PTHR44757:SF2">
    <property type="entry name" value="BIOFILM ARCHITECTURE MAINTENANCE PROTEIN MBAA"/>
    <property type="match status" value="1"/>
</dbReference>
<dbReference type="InterPro" id="IPR000160">
    <property type="entry name" value="GGDEF_dom"/>
</dbReference>
<dbReference type="Proteomes" id="UP000183471">
    <property type="component" value="Unassembled WGS sequence"/>
</dbReference>
<feature type="coiled-coil region" evidence="1">
    <location>
        <begin position="44"/>
        <end position="71"/>
    </location>
</feature>
<evidence type="ECO:0000259" key="3">
    <source>
        <dbReference type="PROSITE" id="PS50887"/>
    </source>
</evidence>
<dbReference type="PROSITE" id="PS50883">
    <property type="entry name" value="EAL"/>
    <property type="match status" value="1"/>
</dbReference>
<gene>
    <name evidence="4" type="ORF">SAMN05216402_1926</name>
</gene>
<dbReference type="CDD" id="cd01949">
    <property type="entry name" value="GGDEF"/>
    <property type="match status" value="1"/>
</dbReference>
<proteinExistence type="predicted"/>